<sequence length="165" mass="18739">TLPRSGSSGGQQPSGTKKGVKRYEQEHAAVQDKLFQVAKREREAATKHSKTSLPIGEGSISHEEQKSVRLARELESKEAELRRRDTFYKEQLERIERKNAEMYKLSSQQFHEAASKMESTIKVEPVCSGLQAQILHCYRDRLHEVLLCSDLVKAYQRCVSAAHKG</sequence>
<dbReference type="AlphaFoldDB" id="A0A2J8TV70"/>
<name>A0A2J8TV70_PONAB</name>
<evidence type="ECO:0000256" key="4">
    <source>
        <dbReference type="ARBA" id="ARBA00023054"/>
    </source>
</evidence>
<keyword evidence="5" id="KW-0496">Mitochondrion</keyword>
<proteinExistence type="inferred from homology"/>
<accession>A0A2J8TV70</accession>
<feature type="non-terminal residue" evidence="12">
    <location>
        <position position="1"/>
    </location>
</feature>
<evidence type="ECO:0000256" key="10">
    <source>
        <dbReference type="ARBA" id="ARBA00034480"/>
    </source>
</evidence>
<evidence type="ECO:0000256" key="8">
    <source>
        <dbReference type="ARBA" id="ARBA00023288"/>
    </source>
</evidence>
<protein>
    <submittedName>
        <fullName evidence="12">CHCHD6 isoform 5</fullName>
    </submittedName>
</protein>
<reference evidence="12" key="1">
    <citation type="submission" date="2017-12" db="EMBL/GenBank/DDBJ databases">
        <title>High-resolution comparative analysis of great ape genomes.</title>
        <authorList>
            <person name="Pollen A."/>
            <person name="Hastie A."/>
            <person name="Hormozdiari F."/>
            <person name="Dougherty M."/>
            <person name="Liu R."/>
            <person name="Chaisson M."/>
            <person name="Hoppe E."/>
            <person name="Hill C."/>
            <person name="Pang A."/>
            <person name="Hillier L."/>
            <person name="Baker C."/>
            <person name="Armstrong J."/>
            <person name="Shendure J."/>
            <person name="Paten B."/>
            <person name="Wilson R."/>
            <person name="Chao H."/>
            <person name="Schneider V."/>
            <person name="Ventura M."/>
            <person name="Kronenberg Z."/>
            <person name="Murali S."/>
            <person name="Gordon D."/>
            <person name="Cantsilieris S."/>
            <person name="Munson K."/>
            <person name="Nelson B."/>
            <person name="Raja A."/>
            <person name="Underwood J."/>
            <person name="Diekhans M."/>
            <person name="Fiddes I."/>
            <person name="Haussler D."/>
            <person name="Eichler E."/>
        </authorList>
    </citation>
    <scope>NUCLEOTIDE SEQUENCE [LARGE SCALE GENOMIC DNA]</scope>
    <source>
        <strain evidence="12">Susie</strain>
    </source>
</reference>
<dbReference type="GO" id="GO:0061617">
    <property type="term" value="C:MICOS complex"/>
    <property type="evidence" value="ECO:0007669"/>
    <property type="project" value="InterPro"/>
</dbReference>
<comment type="function">
    <text evidence="1">Component of the MICOS complex, a large protein complex of the mitochondrial inner membrane that plays crucial roles in the maintenance of crista junctions, inner membrane architecture, and formation of contact sites to the outer membrane.</text>
</comment>
<comment type="similarity">
    <text evidence="10">Belongs to the MICOS complex subunit Mic19 family. Metazoan Mic25 subfamily.</text>
</comment>
<keyword evidence="4" id="KW-0175">Coiled coil</keyword>
<evidence type="ECO:0000313" key="12">
    <source>
        <dbReference type="EMBL" id="PNJ36918.1"/>
    </source>
</evidence>
<evidence type="ECO:0000256" key="9">
    <source>
        <dbReference type="ARBA" id="ARBA00034476"/>
    </source>
</evidence>
<evidence type="ECO:0000256" key="3">
    <source>
        <dbReference type="ARBA" id="ARBA00022792"/>
    </source>
</evidence>
<comment type="caution">
    <text evidence="12">The sequence shown here is derived from an EMBL/GenBank/DDBJ whole genome shotgun (WGS) entry which is preliminary data.</text>
</comment>
<evidence type="ECO:0000256" key="6">
    <source>
        <dbReference type="ARBA" id="ARBA00023136"/>
    </source>
</evidence>
<dbReference type="InterPro" id="IPR042860">
    <property type="entry name" value="MIC25"/>
</dbReference>
<evidence type="ECO:0000256" key="11">
    <source>
        <dbReference type="SAM" id="MobiDB-lite"/>
    </source>
</evidence>
<comment type="subcellular location">
    <subcellularLocation>
        <location evidence="9">Mitochondrion inner membrane</location>
        <topology evidence="9">Lipid-anchor</topology>
    </subcellularLocation>
</comment>
<dbReference type="GO" id="GO:0006974">
    <property type="term" value="P:DNA damage response"/>
    <property type="evidence" value="ECO:0007669"/>
    <property type="project" value="TreeGrafter"/>
</dbReference>
<dbReference type="Pfam" id="PF05300">
    <property type="entry name" value="MIC19_MIC25"/>
    <property type="match status" value="1"/>
</dbReference>
<keyword evidence="7" id="KW-1015">Disulfide bond</keyword>
<evidence type="ECO:0000256" key="7">
    <source>
        <dbReference type="ARBA" id="ARBA00023157"/>
    </source>
</evidence>
<evidence type="ECO:0000256" key="5">
    <source>
        <dbReference type="ARBA" id="ARBA00023128"/>
    </source>
</evidence>
<feature type="region of interest" description="Disordered" evidence="11">
    <location>
        <begin position="1"/>
        <end position="25"/>
    </location>
</feature>
<evidence type="ECO:0000256" key="1">
    <source>
        <dbReference type="ARBA" id="ARBA00002689"/>
    </source>
</evidence>
<dbReference type="PROSITE" id="PS51808">
    <property type="entry name" value="CHCH"/>
    <property type="match status" value="1"/>
</dbReference>
<dbReference type="PANTHER" id="PTHR47609:SF1">
    <property type="entry name" value="MICOS COMPLEX SUBUNIT MIC25"/>
    <property type="match status" value="1"/>
</dbReference>
<evidence type="ECO:0000256" key="2">
    <source>
        <dbReference type="ARBA" id="ARBA00022707"/>
    </source>
</evidence>
<keyword evidence="8" id="KW-0449">Lipoprotein</keyword>
<keyword evidence="3" id="KW-0999">Mitochondrion inner membrane</keyword>
<dbReference type="EMBL" id="NDHI03003481">
    <property type="protein sequence ID" value="PNJ36918.1"/>
    <property type="molecule type" value="Genomic_DNA"/>
</dbReference>
<keyword evidence="6" id="KW-0472">Membrane</keyword>
<dbReference type="GO" id="GO:0042407">
    <property type="term" value="P:cristae formation"/>
    <property type="evidence" value="ECO:0007669"/>
    <property type="project" value="TreeGrafter"/>
</dbReference>
<organism evidence="12">
    <name type="scientific">Pongo abelii</name>
    <name type="common">Sumatran orangutan</name>
    <name type="synonym">Pongo pygmaeus abelii</name>
    <dbReference type="NCBI Taxonomy" id="9601"/>
    <lineage>
        <taxon>Eukaryota</taxon>
        <taxon>Metazoa</taxon>
        <taxon>Chordata</taxon>
        <taxon>Craniata</taxon>
        <taxon>Vertebrata</taxon>
        <taxon>Euteleostomi</taxon>
        <taxon>Mammalia</taxon>
        <taxon>Eutheria</taxon>
        <taxon>Euarchontoglires</taxon>
        <taxon>Primates</taxon>
        <taxon>Haplorrhini</taxon>
        <taxon>Catarrhini</taxon>
        <taxon>Hominidae</taxon>
        <taxon>Pongo</taxon>
    </lineage>
</organism>
<dbReference type="InterPro" id="IPR007964">
    <property type="entry name" value="MIC19/MIC25"/>
</dbReference>
<gene>
    <name evidence="12" type="ORF">CR201_G0032049</name>
</gene>
<dbReference type="PANTHER" id="PTHR47609">
    <property type="entry name" value="MICOS COMPLEX SUBUNIT MIC25"/>
    <property type="match status" value="1"/>
</dbReference>
<keyword evidence="2" id="KW-0519">Myristate</keyword>
<feature type="region of interest" description="Disordered" evidence="11">
    <location>
        <begin position="39"/>
        <end position="67"/>
    </location>
</feature>